<reference evidence="2 3" key="1">
    <citation type="submission" date="2020-02" db="EMBL/GenBank/DDBJ databases">
        <title>Draft genome sequence of Haematococcus lacustris strain NIES-144.</title>
        <authorList>
            <person name="Morimoto D."/>
            <person name="Nakagawa S."/>
            <person name="Yoshida T."/>
            <person name="Sawayama S."/>
        </authorList>
    </citation>
    <scope>NUCLEOTIDE SEQUENCE [LARGE SCALE GENOMIC DNA]</scope>
    <source>
        <strain evidence="2 3">NIES-144</strain>
    </source>
</reference>
<keyword evidence="3" id="KW-1185">Reference proteome</keyword>
<gene>
    <name evidence="2" type="ORF">HaLaN_18594</name>
</gene>
<evidence type="ECO:0000313" key="3">
    <source>
        <dbReference type="Proteomes" id="UP000485058"/>
    </source>
</evidence>
<protein>
    <submittedName>
        <fullName evidence="2">Uncharacterized protein</fullName>
    </submittedName>
</protein>
<evidence type="ECO:0000256" key="1">
    <source>
        <dbReference type="SAM" id="MobiDB-lite"/>
    </source>
</evidence>
<dbReference type="EMBL" id="BLLF01001804">
    <property type="protein sequence ID" value="GFH21318.1"/>
    <property type="molecule type" value="Genomic_DNA"/>
</dbReference>
<comment type="caution">
    <text evidence="2">The sequence shown here is derived from an EMBL/GenBank/DDBJ whole genome shotgun (WGS) entry which is preliminary data.</text>
</comment>
<dbReference type="AlphaFoldDB" id="A0A699ZSF0"/>
<accession>A0A699ZSF0</accession>
<feature type="region of interest" description="Disordered" evidence="1">
    <location>
        <begin position="176"/>
        <end position="197"/>
    </location>
</feature>
<sequence length="197" mass="21280">MFFGSIQTAVTNRLEQQIVRPSKLGLDLAKLLRNLGILRSFEVVQRLTDCRAKDYVDPLPLAVRNLSRVNFPQLVTPEDLEQQARVLPCGVFVLWHHQLGLTLDVLAQHYGISCLALAHLSLPPSQVAQIRAALRSKAAGEAGLPLNQTLPLQAWSLHGWVRDALQRRSALLSPGSPALLPGSAGQPGGGEQPALGG</sequence>
<name>A0A699ZSF0_HAELA</name>
<organism evidence="2 3">
    <name type="scientific">Haematococcus lacustris</name>
    <name type="common">Green alga</name>
    <name type="synonym">Haematococcus pluvialis</name>
    <dbReference type="NCBI Taxonomy" id="44745"/>
    <lineage>
        <taxon>Eukaryota</taxon>
        <taxon>Viridiplantae</taxon>
        <taxon>Chlorophyta</taxon>
        <taxon>core chlorophytes</taxon>
        <taxon>Chlorophyceae</taxon>
        <taxon>CS clade</taxon>
        <taxon>Chlamydomonadales</taxon>
        <taxon>Haematococcaceae</taxon>
        <taxon>Haematococcus</taxon>
    </lineage>
</organism>
<proteinExistence type="predicted"/>
<evidence type="ECO:0000313" key="2">
    <source>
        <dbReference type="EMBL" id="GFH21318.1"/>
    </source>
</evidence>
<dbReference type="Proteomes" id="UP000485058">
    <property type="component" value="Unassembled WGS sequence"/>
</dbReference>
<feature type="compositionally biased region" description="Gly residues" evidence="1">
    <location>
        <begin position="185"/>
        <end position="197"/>
    </location>
</feature>